<dbReference type="SMART" id="SM00192">
    <property type="entry name" value="LDLa"/>
    <property type="match status" value="1"/>
</dbReference>
<dbReference type="EMBL" id="CP092867">
    <property type="protein sequence ID" value="UYV67340.1"/>
    <property type="molecule type" value="Genomic_DNA"/>
</dbReference>
<dbReference type="SUPFAM" id="SSF57424">
    <property type="entry name" value="LDL receptor-like module"/>
    <property type="match status" value="1"/>
</dbReference>
<reference evidence="3 4" key="1">
    <citation type="submission" date="2022-01" db="EMBL/GenBank/DDBJ databases">
        <title>A chromosomal length assembly of Cordylochernes scorpioides.</title>
        <authorList>
            <person name="Zeh D."/>
            <person name="Zeh J."/>
        </authorList>
    </citation>
    <scope>NUCLEOTIDE SEQUENCE [LARGE SCALE GENOMIC DNA]</scope>
    <source>
        <strain evidence="3">IN4F17</strain>
        <tissue evidence="3">Whole Body</tissue>
    </source>
</reference>
<evidence type="ECO:0000256" key="1">
    <source>
        <dbReference type="ARBA" id="ARBA00023157"/>
    </source>
</evidence>
<dbReference type="Pfam" id="PF00057">
    <property type="entry name" value="Ldl_recept_a"/>
    <property type="match status" value="1"/>
</dbReference>
<keyword evidence="4" id="KW-1185">Reference proteome</keyword>
<keyword evidence="1 2" id="KW-1015">Disulfide bond</keyword>
<evidence type="ECO:0000313" key="3">
    <source>
        <dbReference type="EMBL" id="UYV67340.1"/>
    </source>
</evidence>
<dbReference type="PROSITE" id="PS01209">
    <property type="entry name" value="LDLRA_1"/>
    <property type="match status" value="1"/>
</dbReference>
<proteinExistence type="predicted"/>
<accession>A0ABY6KIA6</accession>
<dbReference type="PROSITE" id="PS50068">
    <property type="entry name" value="LDLRA_2"/>
    <property type="match status" value="1"/>
</dbReference>
<dbReference type="InterPro" id="IPR036055">
    <property type="entry name" value="LDL_receptor-like_sf"/>
</dbReference>
<dbReference type="Gene3D" id="4.10.400.10">
    <property type="entry name" value="Low-density Lipoprotein Receptor"/>
    <property type="match status" value="1"/>
</dbReference>
<dbReference type="CDD" id="cd00112">
    <property type="entry name" value="LDLa"/>
    <property type="match status" value="1"/>
</dbReference>
<dbReference type="InterPro" id="IPR002172">
    <property type="entry name" value="LDrepeatLR_classA_rpt"/>
</dbReference>
<sequence length="66" mass="7543">MGPTVIRSVYRLLRRILEEWLAATGPTSRCSSTQFDCLNGRCIPATFRCDGDNDCYDHTDELNCRK</sequence>
<feature type="disulfide bond" evidence="2">
    <location>
        <begin position="37"/>
        <end position="55"/>
    </location>
</feature>
<protein>
    <submittedName>
        <fullName evidence="3">VLDLR</fullName>
    </submittedName>
</protein>
<evidence type="ECO:0000313" key="4">
    <source>
        <dbReference type="Proteomes" id="UP001235939"/>
    </source>
</evidence>
<dbReference type="Proteomes" id="UP001235939">
    <property type="component" value="Chromosome 05"/>
</dbReference>
<feature type="disulfide bond" evidence="2">
    <location>
        <begin position="49"/>
        <end position="64"/>
    </location>
</feature>
<gene>
    <name evidence="3" type="ORF">LAZ67_5000293</name>
</gene>
<organism evidence="3 4">
    <name type="scientific">Cordylochernes scorpioides</name>
    <dbReference type="NCBI Taxonomy" id="51811"/>
    <lineage>
        <taxon>Eukaryota</taxon>
        <taxon>Metazoa</taxon>
        <taxon>Ecdysozoa</taxon>
        <taxon>Arthropoda</taxon>
        <taxon>Chelicerata</taxon>
        <taxon>Arachnida</taxon>
        <taxon>Pseudoscorpiones</taxon>
        <taxon>Cheliferoidea</taxon>
        <taxon>Chernetidae</taxon>
        <taxon>Cordylochernes</taxon>
    </lineage>
</organism>
<name>A0ABY6KIA6_9ARAC</name>
<evidence type="ECO:0000256" key="2">
    <source>
        <dbReference type="PROSITE-ProRule" id="PRU00124"/>
    </source>
</evidence>
<dbReference type="InterPro" id="IPR023415">
    <property type="entry name" value="LDLR_class-A_CS"/>
</dbReference>
<feature type="disulfide bond" evidence="2">
    <location>
        <begin position="30"/>
        <end position="42"/>
    </location>
</feature>